<feature type="compositionally biased region" description="Pro residues" evidence="13">
    <location>
        <begin position="596"/>
        <end position="630"/>
    </location>
</feature>
<reference evidence="15 16" key="1">
    <citation type="submission" date="2023-09" db="EMBL/GenBank/DDBJ databases">
        <title>Pangenome analysis of Batrachochytrium dendrobatidis and related Chytrids.</title>
        <authorList>
            <person name="Yacoub M.N."/>
            <person name="Stajich J.E."/>
            <person name="James T.Y."/>
        </authorList>
    </citation>
    <scope>NUCLEOTIDE SEQUENCE [LARGE SCALE GENOMIC DNA]</scope>
    <source>
        <strain evidence="15 16">JEL0888</strain>
    </source>
</reference>
<sequence length="965" mass="100567">MFVAAITLALATAAAAAPAPRADVERRSISKLPFHFPTSHTETVPSSGRSHLGAVSETKAVSIATDFLTGKLGLAAGEFQAESHFTDHRGIVHVYGAQFKNGVRIANHQAAAHVKNGEVVTFSSSFGATSQFTKPKVPAATAKLTGEQAAAKAAASVGIPYFKDFGTAAEYVNTGSGVVYAYKLQLRNLAKAEWVQVWADANTGEVVQAIDFTNKASYKAIPLPKINPNDGFTLISNPEDATASSAGWLDASGTSKGNNAIAAKLDANYNPVTFASATSADVFDSAFDANADPSTAANLRAATINLFYLTNMIHDISYHYGFTEAAGNFQANNFGKGGQGNDAVLLSVQDAHDTDNADFTTPGDGQTPLMRMFIFTQTNPRRDGSLEATIPLHEYTHGISNRLTGGKATAQCLQTTEAKGMGEGWSDFVALTLTAKSSDTATQARPVGDYVMGSPGGVRSAPYSTDLSVNPLTYKNLGSVTEVHSAGEIWAAMLWEVYWNLVNKKGFNANLIDSKSPAGNIVALQLVIGGLMQQPCNPTFLTARDAILAADKTYYDGANQCDIWKGFAKRGLGFSATATRANANDLPSECTAASPTPSPASPTPSPASPTPSPASPTPSPASPTPSPASPTPKSSSPVDTPSSTPVDTPSSTPVDTPTSTPVDTPTSTPVDTPTSTPVDTPTSTPVDTPTPSTTKKGYGNNKTTKGETPKPTPTETPNPTPVHSTTKRGHGYGHNTKTTKGETPKPTPTETPEPTPVTPPTTTKKHGYKHNPKPTPEVPTPNYTETPAETPEPTPVTPPTTTKKHGYKHNPKPTPEVPTPNYTETPVETPEPTPAKPEYTPTPEPTPVKPETPHGGYDSNPTPAPVPKPVYTPVDTPAETPEPTPAKPDYNPYGGSSDATPASGYKTPDVTAGETPAPKNNGDYGYGAETPLATPTDAPILSGAVSARGASAAAAAALAVVAMLF</sequence>
<feature type="signal peptide" evidence="12">
    <location>
        <begin position="1"/>
        <end position="16"/>
    </location>
</feature>
<evidence type="ECO:0000256" key="5">
    <source>
        <dbReference type="ARBA" id="ARBA00022670"/>
    </source>
</evidence>
<dbReference type="PANTHER" id="PTHR33478">
    <property type="entry name" value="EXTRACELLULAR METALLOPROTEINASE MEP"/>
    <property type="match status" value="1"/>
</dbReference>
<keyword evidence="4 12" id="KW-0964">Secreted</keyword>
<dbReference type="Gene3D" id="1.10.390.10">
    <property type="entry name" value="Neutral Protease Domain 2"/>
    <property type="match status" value="1"/>
</dbReference>
<dbReference type="EMBL" id="JADGIZ020000041">
    <property type="protein sequence ID" value="KAL2913829.1"/>
    <property type="molecule type" value="Genomic_DNA"/>
</dbReference>
<evidence type="ECO:0000256" key="4">
    <source>
        <dbReference type="ARBA" id="ARBA00022525"/>
    </source>
</evidence>
<evidence type="ECO:0000256" key="3">
    <source>
        <dbReference type="ARBA" id="ARBA00006006"/>
    </source>
</evidence>
<evidence type="ECO:0000256" key="7">
    <source>
        <dbReference type="ARBA" id="ARBA00022729"/>
    </source>
</evidence>
<dbReference type="CDD" id="cd09596">
    <property type="entry name" value="M36"/>
    <property type="match status" value="1"/>
</dbReference>
<keyword evidence="7 12" id="KW-0732">Signal</keyword>
<keyword evidence="16" id="KW-1185">Reference proteome</keyword>
<dbReference type="Pfam" id="PF07504">
    <property type="entry name" value="FTP"/>
    <property type="match status" value="1"/>
</dbReference>
<feature type="compositionally biased region" description="Basic residues" evidence="13">
    <location>
        <begin position="802"/>
        <end position="811"/>
    </location>
</feature>
<comment type="subcellular location">
    <subcellularLocation>
        <location evidence="2 12">Secreted</location>
    </subcellularLocation>
</comment>
<dbReference type="PANTHER" id="PTHR33478:SF1">
    <property type="entry name" value="EXTRACELLULAR METALLOPROTEINASE MEP"/>
    <property type="match status" value="1"/>
</dbReference>
<dbReference type="Proteomes" id="UP001527925">
    <property type="component" value="Unassembled WGS sequence"/>
</dbReference>
<feature type="region of interest" description="Disordered" evidence="13">
    <location>
        <begin position="586"/>
        <end position="930"/>
    </location>
</feature>
<feature type="compositionally biased region" description="Low complexity" evidence="13">
    <location>
        <begin position="819"/>
        <end position="828"/>
    </location>
</feature>
<accession>A0ABR4N2V3</accession>
<evidence type="ECO:0000259" key="14">
    <source>
        <dbReference type="Pfam" id="PF07504"/>
    </source>
</evidence>
<dbReference type="InterPro" id="IPR050371">
    <property type="entry name" value="Fungal_virulence_M36"/>
</dbReference>
<keyword evidence="8 12" id="KW-0378">Hydrolase</keyword>
<evidence type="ECO:0000256" key="8">
    <source>
        <dbReference type="ARBA" id="ARBA00022801"/>
    </source>
</evidence>
<dbReference type="EC" id="3.4.24.-" evidence="12"/>
<comment type="similarity">
    <text evidence="3 12">Belongs to the peptidase M36 family.</text>
</comment>
<feature type="compositionally biased region" description="Pro residues" evidence="13">
    <location>
        <begin position="745"/>
        <end position="759"/>
    </location>
</feature>
<evidence type="ECO:0000313" key="15">
    <source>
        <dbReference type="EMBL" id="KAL2913829.1"/>
    </source>
</evidence>
<protein>
    <recommendedName>
        <fullName evidence="12">Extracellular metalloproteinase</fullName>
        <ecNumber evidence="12">3.4.24.-</ecNumber>
    </recommendedName>
    <alternativeName>
        <fullName evidence="12">Fungalysin</fullName>
    </alternativeName>
</protein>
<evidence type="ECO:0000256" key="12">
    <source>
        <dbReference type="RuleBase" id="RU364017"/>
    </source>
</evidence>
<keyword evidence="11 12" id="KW-0865">Zymogen</keyword>
<feature type="domain" description="FTP" evidence="14">
    <location>
        <begin position="78"/>
        <end position="126"/>
    </location>
</feature>
<evidence type="ECO:0000256" key="11">
    <source>
        <dbReference type="ARBA" id="ARBA00023145"/>
    </source>
</evidence>
<evidence type="ECO:0000256" key="10">
    <source>
        <dbReference type="ARBA" id="ARBA00023049"/>
    </source>
</evidence>
<feature type="chain" id="PRO_5044993102" description="Extracellular metalloproteinase" evidence="12">
    <location>
        <begin position="17"/>
        <end position="965"/>
    </location>
</feature>
<feature type="compositionally biased region" description="Pro residues" evidence="13">
    <location>
        <begin position="829"/>
        <end position="850"/>
    </location>
</feature>
<gene>
    <name evidence="15" type="ORF">HK105_206708</name>
</gene>
<proteinExistence type="inferred from homology"/>
<feature type="compositionally biased region" description="Low complexity" evidence="13">
    <location>
        <begin position="631"/>
        <end position="703"/>
    </location>
</feature>
<feature type="compositionally biased region" description="Low complexity" evidence="13">
    <location>
        <begin position="780"/>
        <end position="789"/>
    </location>
</feature>
<feature type="compositionally biased region" description="Pro residues" evidence="13">
    <location>
        <begin position="710"/>
        <end position="720"/>
    </location>
</feature>
<evidence type="ECO:0000256" key="1">
    <source>
        <dbReference type="ARBA" id="ARBA00001947"/>
    </source>
</evidence>
<dbReference type="Gene3D" id="3.10.170.10">
    <property type="match status" value="1"/>
</dbReference>
<keyword evidence="6 12" id="KW-0479">Metal-binding</keyword>
<evidence type="ECO:0000256" key="2">
    <source>
        <dbReference type="ARBA" id="ARBA00004613"/>
    </source>
</evidence>
<keyword evidence="9 12" id="KW-0862">Zinc</keyword>
<keyword evidence="10 12" id="KW-0482">Metalloprotease</keyword>
<comment type="caution">
    <text evidence="15">The sequence shown here is derived from an EMBL/GenBank/DDBJ whole genome shotgun (WGS) entry which is preliminary data.</text>
</comment>
<evidence type="ECO:0000256" key="6">
    <source>
        <dbReference type="ARBA" id="ARBA00022723"/>
    </source>
</evidence>
<dbReference type="SUPFAM" id="SSF55486">
    <property type="entry name" value="Metalloproteases ('zincins'), catalytic domain"/>
    <property type="match status" value="1"/>
</dbReference>
<evidence type="ECO:0000313" key="16">
    <source>
        <dbReference type="Proteomes" id="UP001527925"/>
    </source>
</evidence>
<name>A0ABR4N2V3_9FUNG</name>
<dbReference type="InterPro" id="IPR011096">
    <property type="entry name" value="FTP_domain"/>
</dbReference>
<dbReference type="Pfam" id="PF02128">
    <property type="entry name" value="Peptidase_M36"/>
    <property type="match status" value="1"/>
</dbReference>
<dbReference type="PRINTS" id="PR00999">
    <property type="entry name" value="FUNGALYSIN"/>
</dbReference>
<dbReference type="InterPro" id="IPR001842">
    <property type="entry name" value="Peptidase_M36"/>
</dbReference>
<dbReference type="InterPro" id="IPR027268">
    <property type="entry name" value="Peptidase_M4/M1_CTD_sf"/>
</dbReference>
<organism evidence="15 16">
    <name type="scientific">Polyrhizophydium stewartii</name>
    <dbReference type="NCBI Taxonomy" id="2732419"/>
    <lineage>
        <taxon>Eukaryota</taxon>
        <taxon>Fungi</taxon>
        <taxon>Fungi incertae sedis</taxon>
        <taxon>Chytridiomycota</taxon>
        <taxon>Chytridiomycota incertae sedis</taxon>
        <taxon>Chytridiomycetes</taxon>
        <taxon>Rhizophydiales</taxon>
        <taxon>Rhizophydiales incertae sedis</taxon>
        <taxon>Polyrhizophydium</taxon>
    </lineage>
</organism>
<feature type="compositionally biased region" description="Basic residues" evidence="13">
    <location>
        <begin position="763"/>
        <end position="772"/>
    </location>
</feature>
<keyword evidence="5 12" id="KW-0645">Protease</keyword>
<comment type="cofactor">
    <cofactor evidence="1 12">
        <name>Zn(2+)</name>
        <dbReference type="ChEBI" id="CHEBI:29105"/>
    </cofactor>
</comment>
<evidence type="ECO:0000256" key="13">
    <source>
        <dbReference type="SAM" id="MobiDB-lite"/>
    </source>
</evidence>
<evidence type="ECO:0000256" key="9">
    <source>
        <dbReference type="ARBA" id="ARBA00022833"/>
    </source>
</evidence>